<keyword evidence="8" id="KW-0472">Membrane</keyword>
<gene>
    <name evidence="9" type="ORF">V6N11_044253</name>
</gene>
<evidence type="ECO:0000256" key="6">
    <source>
        <dbReference type="ARBA" id="ARBA00022836"/>
    </source>
</evidence>
<protein>
    <submittedName>
        <fullName evidence="9">Uncharacterized protein</fullName>
    </submittedName>
</protein>
<evidence type="ECO:0000256" key="5">
    <source>
        <dbReference type="ARBA" id="ARBA00022640"/>
    </source>
</evidence>
<keyword evidence="4" id="KW-0602">Photosynthesis</keyword>
<sequence length="104" mass="11674">MGKLTDLNDKKRLATTGANFARAYTVQFGTCKFPENFTGCQDLAEQKVPTPILLGFHKFWFDDEMIVGFADAESSVQTLMIWPWSVKGRTNTSAVPRFYGNGED</sequence>
<dbReference type="InterPro" id="IPR044907">
    <property type="entry name" value="PSAN_sf"/>
</dbReference>
<keyword evidence="10" id="KW-1185">Reference proteome</keyword>
<keyword evidence="3" id="KW-0150">Chloroplast</keyword>
<proteinExistence type="inferred from homology"/>
<dbReference type="Proteomes" id="UP001396334">
    <property type="component" value="Unassembled WGS sequence"/>
</dbReference>
<dbReference type="Pfam" id="PF05479">
    <property type="entry name" value="PsaN"/>
    <property type="match status" value="1"/>
</dbReference>
<evidence type="ECO:0000256" key="7">
    <source>
        <dbReference type="ARBA" id="ARBA00023078"/>
    </source>
</evidence>
<evidence type="ECO:0000313" key="10">
    <source>
        <dbReference type="Proteomes" id="UP001396334"/>
    </source>
</evidence>
<keyword evidence="6" id="KW-0603">Photosystem I</keyword>
<evidence type="ECO:0000313" key="9">
    <source>
        <dbReference type="EMBL" id="KAK9011402.1"/>
    </source>
</evidence>
<keyword evidence="5" id="KW-0934">Plastid</keyword>
<evidence type="ECO:0000256" key="1">
    <source>
        <dbReference type="ARBA" id="ARBA00004622"/>
    </source>
</evidence>
<keyword evidence="7" id="KW-0793">Thylakoid</keyword>
<evidence type="ECO:0000256" key="8">
    <source>
        <dbReference type="ARBA" id="ARBA00023136"/>
    </source>
</evidence>
<comment type="caution">
    <text evidence="9">The sequence shown here is derived from an EMBL/GenBank/DDBJ whole genome shotgun (WGS) entry which is preliminary data.</text>
</comment>
<dbReference type="PANTHER" id="PTHR36814">
    <property type="entry name" value="PHOTOSYSTEM I REACTION CENTER SUBUNIT N, CHLOROPLASTIC"/>
    <property type="match status" value="1"/>
</dbReference>
<dbReference type="InterPro" id="IPR008796">
    <property type="entry name" value="PSAN"/>
</dbReference>
<evidence type="ECO:0000256" key="4">
    <source>
        <dbReference type="ARBA" id="ARBA00022531"/>
    </source>
</evidence>
<dbReference type="EMBL" id="JBBPBN010000023">
    <property type="protein sequence ID" value="KAK9011402.1"/>
    <property type="molecule type" value="Genomic_DNA"/>
</dbReference>
<organism evidence="9 10">
    <name type="scientific">Hibiscus sabdariffa</name>
    <name type="common">roselle</name>
    <dbReference type="NCBI Taxonomy" id="183260"/>
    <lineage>
        <taxon>Eukaryota</taxon>
        <taxon>Viridiplantae</taxon>
        <taxon>Streptophyta</taxon>
        <taxon>Embryophyta</taxon>
        <taxon>Tracheophyta</taxon>
        <taxon>Spermatophyta</taxon>
        <taxon>Magnoliopsida</taxon>
        <taxon>eudicotyledons</taxon>
        <taxon>Gunneridae</taxon>
        <taxon>Pentapetalae</taxon>
        <taxon>rosids</taxon>
        <taxon>malvids</taxon>
        <taxon>Malvales</taxon>
        <taxon>Malvaceae</taxon>
        <taxon>Malvoideae</taxon>
        <taxon>Hibiscus</taxon>
    </lineage>
</organism>
<dbReference type="PANTHER" id="PTHR36814:SF1">
    <property type="entry name" value="PHOTOSYSTEM I REACTION CENTER SUBUNIT N, CHLOROPLASTIC"/>
    <property type="match status" value="1"/>
</dbReference>
<evidence type="ECO:0000256" key="3">
    <source>
        <dbReference type="ARBA" id="ARBA00022528"/>
    </source>
</evidence>
<accession>A0ABR2RET9</accession>
<reference evidence="9 10" key="1">
    <citation type="journal article" date="2024" name="G3 (Bethesda)">
        <title>Genome assembly of Hibiscus sabdariffa L. provides insights into metabolisms of medicinal natural products.</title>
        <authorList>
            <person name="Kim T."/>
        </authorList>
    </citation>
    <scope>NUCLEOTIDE SEQUENCE [LARGE SCALE GENOMIC DNA]</scope>
    <source>
        <strain evidence="9">TK-2024</strain>
        <tissue evidence="9">Old leaves</tissue>
    </source>
</reference>
<evidence type="ECO:0000256" key="2">
    <source>
        <dbReference type="ARBA" id="ARBA00010661"/>
    </source>
</evidence>
<dbReference type="Gene3D" id="4.10.1190.10">
    <property type="entry name" value="Chlorophyll A-B binding protein"/>
    <property type="match status" value="1"/>
</dbReference>
<comment type="similarity">
    <text evidence="2">Belongs to the psaN family.</text>
</comment>
<comment type="subcellular location">
    <subcellularLocation>
        <location evidence="1">Plastid</location>
        <location evidence="1">Chloroplast thylakoid membrane</location>
        <topology evidence="1">Peripheral membrane protein</topology>
        <orientation evidence="1">Lumenal side</orientation>
    </subcellularLocation>
</comment>
<name>A0ABR2RET9_9ROSI</name>